<dbReference type="AlphaFoldDB" id="A0A0F9NXF9"/>
<organism evidence="1">
    <name type="scientific">marine sediment metagenome</name>
    <dbReference type="NCBI Taxonomy" id="412755"/>
    <lineage>
        <taxon>unclassified sequences</taxon>
        <taxon>metagenomes</taxon>
        <taxon>ecological metagenomes</taxon>
    </lineage>
</organism>
<accession>A0A0F9NXF9</accession>
<proteinExistence type="predicted"/>
<dbReference type="EMBL" id="LAZR01006250">
    <property type="protein sequence ID" value="KKM93555.1"/>
    <property type="molecule type" value="Genomic_DNA"/>
</dbReference>
<reference evidence="1" key="1">
    <citation type="journal article" date="2015" name="Nature">
        <title>Complex archaea that bridge the gap between prokaryotes and eukaryotes.</title>
        <authorList>
            <person name="Spang A."/>
            <person name="Saw J.H."/>
            <person name="Jorgensen S.L."/>
            <person name="Zaremba-Niedzwiedzka K."/>
            <person name="Martijn J."/>
            <person name="Lind A.E."/>
            <person name="van Eijk R."/>
            <person name="Schleper C."/>
            <person name="Guy L."/>
            <person name="Ettema T.J."/>
        </authorList>
    </citation>
    <scope>NUCLEOTIDE SEQUENCE</scope>
</reference>
<protein>
    <submittedName>
        <fullName evidence="1">Uncharacterized protein</fullName>
    </submittedName>
</protein>
<evidence type="ECO:0000313" key="1">
    <source>
        <dbReference type="EMBL" id="KKM93555.1"/>
    </source>
</evidence>
<sequence>MDMNDVTREDVEDMGDDELIYWHSVFQKQAQTDAIRKQMLDFIEVRDAKNPHVIKIDNTVVE</sequence>
<comment type="caution">
    <text evidence="1">The sequence shown here is derived from an EMBL/GenBank/DDBJ whole genome shotgun (WGS) entry which is preliminary data.</text>
</comment>
<gene>
    <name evidence="1" type="ORF">LCGC14_1207190</name>
</gene>
<name>A0A0F9NXF9_9ZZZZ</name>